<dbReference type="GO" id="GO:0034473">
    <property type="term" value="P:U1 snRNA 3'-end processing"/>
    <property type="evidence" value="ECO:0007669"/>
    <property type="project" value="TreeGrafter"/>
</dbReference>
<dbReference type="SUPFAM" id="SSF54211">
    <property type="entry name" value="Ribosomal protein S5 domain 2-like"/>
    <property type="match status" value="1"/>
</dbReference>
<dbReference type="InterPro" id="IPR020568">
    <property type="entry name" value="Ribosomal_Su5_D2-typ_SF"/>
</dbReference>
<dbReference type="PANTHER" id="PTHR11097">
    <property type="entry name" value="EXOSOME COMPLEX EXONUCLEASE RIBOSOMAL RNA PROCESSING PROTEIN"/>
    <property type="match status" value="1"/>
</dbReference>
<dbReference type="Proteomes" id="UP000215902">
    <property type="component" value="Unassembled WGS sequence"/>
</dbReference>
<evidence type="ECO:0000256" key="8">
    <source>
        <dbReference type="ARBA" id="ARBA00023242"/>
    </source>
</evidence>
<proteinExistence type="inferred from homology"/>
<dbReference type="GO" id="GO:0071038">
    <property type="term" value="P:TRAMP-dependent tRNA surveillance pathway"/>
    <property type="evidence" value="ECO:0007669"/>
    <property type="project" value="TreeGrafter"/>
</dbReference>
<evidence type="ECO:0000259" key="10">
    <source>
        <dbReference type="Pfam" id="PF01138"/>
    </source>
</evidence>
<dbReference type="GO" id="GO:0000177">
    <property type="term" value="C:cytoplasmic exosome (RNase complex)"/>
    <property type="evidence" value="ECO:0007669"/>
    <property type="project" value="TreeGrafter"/>
</dbReference>
<dbReference type="GO" id="GO:0000467">
    <property type="term" value="P:exonucleolytic trimming to generate mature 3'-end of 5.8S rRNA from tricistronic rRNA transcript (SSU-rRNA, 5.8S rRNA, LSU-rRNA)"/>
    <property type="evidence" value="ECO:0007669"/>
    <property type="project" value="TreeGrafter"/>
</dbReference>
<keyword evidence="4" id="KW-0963">Cytoplasm</keyword>
<keyword evidence="6" id="KW-0271">Exosome</keyword>
<dbReference type="GO" id="GO:0005730">
    <property type="term" value="C:nucleolus"/>
    <property type="evidence" value="ECO:0007669"/>
    <property type="project" value="UniProtKB-SubCell"/>
</dbReference>
<evidence type="ECO:0000256" key="6">
    <source>
        <dbReference type="ARBA" id="ARBA00022835"/>
    </source>
</evidence>
<evidence type="ECO:0000256" key="7">
    <source>
        <dbReference type="ARBA" id="ARBA00022884"/>
    </source>
</evidence>
<evidence type="ECO:0000313" key="12">
    <source>
        <dbReference type="Proteomes" id="UP000215902"/>
    </source>
</evidence>
<evidence type="ECO:0000256" key="4">
    <source>
        <dbReference type="ARBA" id="ARBA00022490"/>
    </source>
</evidence>
<dbReference type="GO" id="GO:0034475">
    <property type="term" value="P:U4 snRNA 3'-end processing"/>
    <property type="evidence" value="ECO:0007669"/>
    <property type="project" value="TreeGrafter"/>
</dbReference>
<evidence type="ECO:0000256" key="9">
    <source>
        <dbReference type="ARBA" id="ARBA00030617"/>
    </source>
</evidence>
<keyword evidence="8" id="KW-0539">Nucleus</keyword>
<dbReference type="OrthoDB" id="45882at2759"/>
<dbReference type="GO" id="GO:0035925">
    <property type="term" value="F:mRNA 3'-UTR AU-rich region binding"/>
    <property type="evidence" value="ECO:0007669"/>
    <property type="project" value="TreeGrafter"/>
</dbReference>
<comment type="subcellular location">
    <subcellularLocation>
        <location evidence="1">Cytoplasm</location>
    </subcellularLocation>
    <subcellularLocation>
        <location evidence="2">Nucleus</location>
        <location evidence="2">Nucleolus</location>
    </subcellularLocation>
</comment>
<comment type="caution">
    <text evidence="11">The sequence shown here is derived from an EMBL/GenBank/DDBJ whole genome shotgun (WGS) entry which is preliminary data.</text>
</comment>
<dbReference type="Gene3D" id="3.30.230.70">
    <property type="entry name" value="GHMP Kinase, N-terminal domain"/>
    <property type="match status" value="1"/>
</dbReference>
<evidence type="ECO:0000256" key="5">
    <source>
        <dbReference type="ARBA" id="ARBA00022552"/>
    </source>
</evidence>
<keyword evidence="12" id="KW-1185">Reference proteome</keyword>
<feature type="domain" description="Exoribonuclease phosphorolytic" evidence="10">
    <location>
        <begin position="49"/>
        <end position="188"/>
    </location>
</feature>
<dbReference type="InterPro" id="IPR001247">
    <property type="entry name" value="ExoRNase_PH_dom1"/>
</dbReference>
<reference evidence="11 12" key="1">
    <citation type="submission" date="2017-06" db="EMBL/GenBank/DDBJ databases">
        <title>A platform for efficient transgenesis in Macrostomum lignano, a flatworm model organism for stem cell research.</title>
        <authorList>
            <person name="Berezikov E."/>
        </authorList>
    </citation>
    <scope>NUCLEOTIDE SEQUENCE [LARGE SCALE GENOMIC DNA]</scope>
    <source>
        <strain evidence="11">DV1</strain>
        <tissue evidence="11">Whole organism</tissue>
    </source>
</reference>
<feature type="non-terminal residue" evidence="11">
    <location>
        <position position="1"/>
    </location>
</feature>
<evidence type="ECO:0000256" key="1">
    <source>
        <dbReference type="ARBA" id="ARBA00004496"/>
    </source>
</evidence>
<dbReference type="AlphaFoldDB" id="A0A267FWJ2"/>
<dbReference type="PANTHER" id="PTHR11097:SF9">
    <property type="entry name" value="EXOSOME COMPLEX COMPONENT RRP43"/>
    <property type="match status" value="1"/>
</dbReference>
<evidence type="ECO:0000256" key="2">
    <source>
        <dbReference type="ARBA" id="ARBA00004604"/>
    </source>
</evidence>
<dbReference type="InterPro" id="IPR050590">
    <property type="entry name" value="Exosome_comp_Rrp42_subfam"/>
</dbReference>
<evidence type="ECO:0000313" key="11">
    <source>
        <dbReference type="EMBL" id="PAA77437.1"/>
    </source>
</evidence>
<gene>
    <name evidence="11" type="ORF">BOX15_Mlig020351g1</name>
</gene>
<evidence type="ECO:0000256" key="3">
    <source>
        <dbReference type="ARBA" id="ARBA00006678"/>
    </source>
</evidence>
<name>A0A267FWJ2_9PLAT</name>
<dbReference type="STRING" id="282301.A0A267FWJ2"/>
<dbReference type="Pfam" id="PF01138">
    <property type="entry name" value="RNase_PH"/>
    <property type="match status" value="1"/>
</dbReference>
<dbReference type="InterPro" id="IPR027408">
    <property type="entry name" value="PNPase/RNase_PH_dom_sf"/>
</dbReference>
<dbReference type="GO" id="GO:0034476">
    <property type="term" value="P:U5 snRNA 3'-end processing"/>
    <property type="evidence" value="ECO:0007669"/>
    <property type="project" value="TreeGrafter"/>
</dbReference>
<sequence>SKPGMSQPMLTDDAADWNLAVPAEFAKALLANRLRLAATAASPSSRVGHVTPGCLGGAAGSAISVLGNTKFACGVSASVVELSAAGTAAAAAGCHPLLAAGVVLNADLPPVCSRAFRPGPPSDTAQALTVQVSDALAQSGCLDAAQLTVGPRHRLQLHVDAVCLSADGSLPDACLLAVSAALANLCLPRLVVPADAGHDDSNSGPSVRSTAAADVGVRRCPSGEKFRPAVLRPGSAVICTSFVAIDNDQLLSVPDGREEALPGAAIVRVFTAGGGDLPVCVVSVQMVGEAASELVGRCCREAVERHAACLAGPLAR</sequence>
<dbReference type="GO" id="GO:0071035">
    <property type="term" value="P:nuclear polyadenylation-dependent rRNA catabolic process"/>
    <property type="evidence" value="ECO:0007669"/>
    <property type="project" value="TreeGrafter"/>
</dbReference>
<accession>A0A267FWJ2</accession>
<keyword evidence="5" id="KW-0698">rRNA processing</keyword>
<dbReference type="GO" id="GO:0000176">
    <property type="term" value="C:nuclear exosome (RNase complex)"/>
    <property type="evidence" value="ECO:0007669"/>
    <property type="project" value="TreeGrafter"/>
</dbReference>
<keyword evidence="7" id="KW-0694">RNA-binding</keyword>
<dbReference type="GO" id="GO:0071028">
    <property type="term" value="P:nuclear mRNA surveillance"/>
    <property type="evidence" value="ECO:0007669"/>
    <property type="project" value="TreeGrafter"/>
</dbReference>
<protein>
    <recommendedName>
        <fullName evidence="9">Ribosomal RNA-processing protein 43</fullName>
    </recommendedName>
</protein>
<organism evidence="11 12">
    <name type="scientific">Macrostomum lignano</name>
    <dbReference type="NCBI Taxonomy" id="282301"/>
    <lineage>
        <taxon>Eukaryota</taxon>
        <taxon>Metazoa</taxon>
        <taxon>Spiralia</taxon>
        <taxon>Lophotrochozoa</taxon>
        <taxon>Platyhelminthes</taxon>
        <taxon>Rhabditophora</taxon>
        <taxon>Macrostomorpha</taxon>
        <taxon>Macrostomida</taxon>
        <taxon>Macrostomidae</taxon>
        <taxon>Macrostomum</taxon>
    </lineage>
</organism>
<comment type="similarity">
    <text evidence="3">Belongs to the RNase PH family.</text>
</comment>
<dbReference type="EMBL" id="NIVC01000741">
    <property type="protein sequence ID" value="PAA77437.1"/>
    <property type="molecule type" value="Genomic_DNA"/>
</dbReference>
<dbReference type="GO" id="GO:0016075">
    <property type="term" value="P:rRNA catabolic process"/>
    <property type="evidence" value="ECO:0007669"/>
    <property type="project" value="TreeGrafter"/>
</dbReference>